<evidence type="ECO:0000313" key="1">
    <source>
        <dbReference type="EMBL" id="RKO62250.1"/>
    </source>
</evidence>
<organism evidence="1 2">
    <name type="scientific">Caldibacillus debilis GB1</name>
    <dbReference type="NCBI Taxonomy" id="1339248"/>
    <lineage>
        <taxon>Bacteria</taxon>
        <taxon>Bacillati</taxon>
        <taxon>Bacillota</taxon>
        <taxon>Bacilli</taxon>
        <taxon>Bacillales</taxon>
        <taxon>Bacillaceae</taxon>
        <taxon>Caldibacillus</taxon>
    </lineage>
</organism>
<name>A0A420VFE6_9BACI</name>
<keyword evidence="2" id="KW-1185">Reference proteome</keyword>
<reference evidence="1 2" key="1">
    <citation type="submission" date="2013-12" db="EMBL/GenBank/DDBJ databases">
        <title>Genome and proteome characterization of Caldibacillus debilis GB1 derived from a cellulolytic aero-tolerant co-culture.</title>
        <authorList>
            <person name="Wushke S.T."/>
            <person name="Zhang X."/>
            <person name="Fristensky B."/>
            <person name="Wilkins J.A."/>
            <person name="Levin D.B."/>
            <person name="Sparling R."/>
        </authorList>
    </citation>
    <scope>NUCLEOTIDE SEQUENCE [LARGE SCALE GENOMIC DNA]</scope>
    <source>
        <strain evidence="1 2">GB1</strain>
    </source>
</reference>
<comment type="caution">
    <text evidence="1">The sequence shown here is derived from an EMBL/GenBank/DDBJ whole genome shotgun (WGS) entry which is preliminary data.</text>
</comment>
<gene>
    <name evidence="1" type="ORF">Cdeb_00986</name>
</gene>
<sequence>MRKAVPKTGQPLFFLRWAGARPDPLLQVWPRFWPPGTACPGIDGLRLARKIPSLGKILSPGVPLGRMNLPWRQGTPEPVRIPVPAALASVRFMQAVRNRDGRIRSSRRRAAPCKRKRFLGRIEISGRENSGGFSAHPPPAPPAFRTWRQTGNRIRAGPAGGPIAISRPLFPETVTAGAGHYRIIIGHSGTRGFPFGRRFWHYYK</sequence>
<dbReference type="AlphaFoldDB" id="A0A420VFE6"/>
<proteinExistence type="predicted"/>
<dbReference type="EMBL" id="AZRV01000023">
    <property type="protein sequence ID" value="RKO62250.1"/>
    <property type="molecule type" value="Genomic_DNA"/>
</dbReference>
<dbReference type="Proteomes" id="UP000286235">
    <property type="component" value="Unassembled WGS sequence"/>
</dbReference>
<accession>A0A420VFE6</accession>
<protein>
    <submittedName>
        <fullName evidence="1">Uncharacterized protein</fullName>
    </submittedName>
</protein>
<evidence type="ECO:0000313" key="2">
    <source>
        <dbReference type="Proteomes" id="UP000286235"/>
    </source>
</evidence>